<dbReference type="GO" id="GO:0003677">
    <property type="term" value="F:DNA binding"/>
    <property type="evidence" value="ECO:0007669"/>
    <property type="project" value="UniProtKB-UniRule"/>
</dbReference>
<evidence type="ECO:0000259" key="3">
    <source>
        <dbReference type="PROSITE" id="PS50977"/>
    </source>
</evidence>
<keyword evidence="1 2" id="KW-0238">DNA-binding</keyword>
<dbReference type="InterPro" id="IPR009057">
    <property type="entry name" value="Homeodomain-like_sf"/>
</dbReference>
<evidence type="ECO:0000313" key="5">
    <source>
        <dbReference type="Proteomes" id="UP000575898"/>
    </source>
</evidence>
<dbReference type="Proteomes" id="UP000575898">
    <property type="component" value="Unassembled WGS sequence"/>
</dbReference>
<feature type="domain" description="HTH tetR-type" evidence="3">
    <location>
        <begin position="1"/>
        <end position="61"/>
    </location>
</feature>
<evidence type="ECO:0000256" key="2">
    <source>
        <dbReference type="PROSITE-ProRule" id="PRU00335"/>
    </source>
</evidence>
<accession>A0A840MGC5</accession>
<feature type="DNA-binding region" description="H-T-H motif" evidence="2">
    <location>
        <begin position="24"/>
        <end position="43"/>
    </location>
</feature>
<name>A0A840MGC5_9PROT</name>
<reference evidence="4 5" key="1">
    <citation type="submission" date="2020-08" db="EMBL/GenBank/DDBJ databases">
        <title>Genomic Encyclopedia of Type Strains, Phase IV (KMG-IV): sequencing the most valuable type-strain genomes for metagenomic binning, comparative biology and taxonomic classification.</title>
        <authorList>
            <person name="Goeker M."/>
        </authorList>
    </citation>
    <scope>NUCLEOTIDE SEQUENCE [LARGE SCALE GENOMIC DNA]</scope>
    <source>
        <strain evidence="4 5">DSM 27165</strain>
    </source>
</reference>
<keyword evidence="5" id="KW-1185">Reference proteome</keyword>
<dbReference type="PROSITE" id="PS50977">
    <property type="entry name" value="HTH_TETR_2"/>
    <property type="match status" value="1"/>
</dbReference>
<proteinExistence type="predicted"/>
<dbReference type="Gene3D" id="1.10.357.10">
    <property type="entry name" value="Tetracycline Repressor, domain 2"/>
    <property type="match status" value="1"/>
</dbReference>
<dbReference type="PRINTS" id="PR00455">
    <property type="entry name" value="HTHTETR"/>
</dbReference>
<evidence type="ECO:0000313" key="4">
    <source>
        <dbReference type="EMBL" id="MBB5018294.1"/>
    </source>
</evidence>
<dbReference type="RefSeq" id="WP_184037357.1">
    <property type="nucleotide sequence ID" value="NZ_JACHHY010000008.1"/>
</dbReference>
<dbReference type="InterPro" id="IPR001647">
    <property type="entry name" value="HTH_TetR"/>
</dbReference>
<dbReference type="EMBL" id="JACHHY010000008">
    <property type="protein sequence ID" value="MBB5018294.1"/>
    <property type="molecule type" value="Genomic_DNA"/>
</dbReference>
<gene>
    <name evidence="4" type="ORF">HNQ59_001582</name>
</gene>
<dbReference type="AlphaFoldDB" id="A0A840MGC5"/>
<evidence type="ECO:0000256" key="1">
    <source>
        <dbReference type="ARBA" id="ARBA00023125"/>
    </source>
</evidence>
<protein>
    <submittedName>
        <fullName evidence="4">AcrR family transcriptional regulator</fullName>
    </submittedName>
</protein>
<dbReference type="Pfam" id="PF00440">
    <property type="entry name" value="TetR_N"/>
    <property type="match status" value="1"/>
</dbReference>
<comment type="caution">
    <text evidence="4">The sequence shown here is derived from an EMBL/GenBank/DDBJ whole genome shotgun (WGS) entry which is preliminary data.</text>
</comment>
<organism evidence="4 5">
    <name type="scientific">Chitinivorax tropicus</name>
    <dbReference type="NCBI Taxonomy" id="714531"/>
    <lineage>
        <taxon>Bacteria</taxon>
        <taxon>Pseudomonadati</taxon>
        <taxon>Pseudomonadota</taxon>
        <taxon>Betaproteobacteria</taxon>
        <taxon>Chitinivorax</taxon>
    </lineage>
</organism>
<sequence>MSVKTRLLEAGVTLLKTRGFAALTQPQVAAQAGVKQSHLTYYFPTRTDLLIAIAEYTVDSLLVQAAAQLTQAPNGKTLQELILHVMLEGVPPRVIVGLIAAADSDPAIRLSLDRLICHARQAMPMLLQVAGLRAGTEDVLLFHATMVGLAIMHQARLNDESAADLRSGLERLIQCLTPSV</sequence>
<dbReference type="SUPFAM" id="SSF46689">
    <property type="entry name" value="Homeodomain-like"/>
    <property type="match status" value="1"/>
</dbReference>